<proteinExistence type="predicted"/>
<dbReference type="KEGG" id="mprt:ET475_13395"/>
<sequence length="77" mass="9181">MINDEVIGSSFPTPRHRWFAHPRTVRTVSQRDATAARPRIVWRWSPREILHRGGTVTRDQERAYRDLQAAQDRSDWR</sequence>
<dbReference type="EMBL" id="CP035494">
    <property type="protein sequence ID" value="QAY60882.1"/>
    <property type="molecule type" value="Genomic_DNA"/>
</dbReference>
<name>A0A4P6EEW3_9MICO</name>
<reference evidence="1 2" key="1">
    <citation type="submission" date="2019-01" db="EMBL/GenBank/DDBJ databases">
        <title>Genome sequencing of strain DFW100M-13.</title>
        <authorList>
            <person name="Heo J."/>
            <person name="Kim S.-J."/>
            <person name="Kim J.-S."/>
            <person name="Hong S.-B."/>
            <person name="Kwon S.-W."/>
        </authorList>
    </citation>
    <scope>NUCLEOTIDE SEQUENCE [LARGE SCALE GENOMIC DNA]</scope>
    <source>
        <strain evidence="1 2">DFW100M-13</strain>
    </source>
</reference>
<evidence type="ECO:0000313" key="2">
    <source>
        <dbReference type="Proteomes" id="UP000293995"/>
    </source>
</evidence>
<keyword evidence="2" id="KW-1185">Reference proteome</keyword>
<accession>A0A4P6EEW3</accession>
<protein>
    <submittedName>
        <fullName evidence="1">Uncharacterized protein</fullName>
    </submittedName>
</protein>
<gene>
    <name evidence="1" type="ORF">ET475_13395</name>
</gene>
<dbReference type="OrthoDB" id="4979567at2"/>
<evidence type="ECO:0000313" key="1">
    <source>
        <dbReference type="EMBL" id="QAY60882.1"/>
    </source>
</evidence>
<dbReference type="RefSeq" id="WP_129391204.1">
    <property type="nucleotide sequence ID" value="NZ_CP035494.1"/>
</dbReference>
<dbReference type="AlphaFoldDB" id="A0A4P6EEW3"/>
<organism evidence="1 2">
    <name type="scientific">Microbacterium protaetiae</name>
    <dbReference type="NCBI Taxonomy" id="2509458"/>
    <lineage>
        <taxon>Bacteria</taxon>
        <taxon>Bacillati</taxon>
        <taxon>Actinomycetota</taxon>
        <taxon>Actinomycetes</taxon>
        <taxon>Micrococcales</taxon>
        <taxon>Microbacteriaceae</taxon>
        <taxon>Microbacterium</taxon>
    </lineage>
</organism>
<dbReference type="Proteomes" id="UP000293995">
    <property type="component" value="Chromosome"/>
</dbReference>